<evidence type="ECO:0000313" key="2">
    <source>
        <dbReference type="EMBL" id="SDH55704.1"/>
    </source>
</evidence>
<dbReference type="RefSeq" id="WP_091778066.1">
    <property type="nucleotide sequence ID" value="NZ_FNDI01000005.1"/>
</dbReference>
<keyword evidence="3" id="KW-1185">Reference proteome</keyword>
<dbReference type="AlphaFoldDB" id="A0A7Z7B8A7"/>
<name>A0A7Z7B8A7_9BURK</name>
<evidence type="ECO:0000256" key="1">
    <source>
        <dbReference type="SAM" id="MobiDB-lite"/>
    </source>
</evidence>
<reference evidence="2" key="1">
    <citation type="submission" date="2016-10" db="EMBL/GenBank/DDBJ databases">
        <authorList>
            <person name="Varghese N."/>
            <person name="Submissions S."/>
        </authorList>
    </citation>
    <scope>NUCLEOTIDE SEQUENCE [LARGE SCALE GENOMIC DNA]</scope>
    <source>
        <strain evidence="2">YR281</strain>
    </source>
</reference>
<sequence>MIDDSRDSAEVGQGSSEQGLTPAPKQNASPWDQMRSRLDAVKPEDVQECVELHDKLERVRQRLGLKTWRALEGYFGPIPPCVKKAR</sequence>
<gene>
    <name evidence="2" type="ORF">SAMN04487926_105285</name>
</gene>
<dbReference type="EMBL" id="FNDI01000005">
    <property type="protein sequence ID" value="SDH55704.1"/>
    <property type="molecule type" value="Genomic_DNA"/>
</dbReference>
<feature type="compositionally biased region" description="Polar residues" evidence="1">
    <location>
        <begin position="13"/>
        <end position="30"/>
    </location>
</feature>
<comment type="caution">
    <text evidence="2">The sequence shown here is derived from an EMBL/GenBank/DDBJ whole genome shotgun (WGS) entry which is preliminary data.</text>
</comment>
<dbReference type="Proteomes" id="UP000198900">
    <property type="component" value="Unassembled WGS sequence"/>
</dbReference>
<feature type="region of interest" description="Disordered" evidence="1">
    <location>
        <begin position="1"/>
        <end position="37"/>
    </location>
</feature>
<evidence type="ECO:0000313" key="3">
    <source>
        <dbReference type="Proteomes" id="UP000198900"/>
    </source>
</evidence>
<organism evidence="2 3">
    <name type="scientific">Paraburkholderia steynii</name>
    <dbReference type="NCBI Taxonomy" id="1245441"/>
    <lineage>
        <taxon>Bacteria</taxon>
        <taxon>Pseudomonadati</taxon>
        <taxon>Pseudomonadota</taxon>
        <taxon>Betaproteobacteria</taxon>
        <taxon>Burkholderiales</taxon>
        <taxon>Burkholderiaceae</taxon>
        <taxon>Paraburkholderia</taxon>
    </lineage>
</organism>
<accession>A0A7Z7B8A7</accession>
<proteinExistence type="predicted"/>
<protein>
    <submittedName>
        <fullName evidence="2">Uncharacterized protein</fullName>
    </submittedName>
</protein>